<dbReference type="STRING" id="1144750.SAMN05443431_103198"/>
<dbReference type="EMBL" id="FORM01000003">
    <property type="protein sequence ID" value="SFI97354.1"/>
    <property type="molecule type" value="Genomic_DNA"/>
</dbReference>
<protein>
    <recommendedName>
        <fullName evidence="3">Lipocalin-like domain-containing protein</fullName>
    </recommendedName>
</protein>
<evidence type="ECO:0000313" key="1">
    <source>
        <dbReference type="EMBL" id="SFI97354.1"/>
    </source>
</evidence>
<proteinExistence type="predicted"/>
<keyword evidence="2" id="KW-1185">Reference proteome</keyword>
<name>A0A1I3MJM8_9FLAO</name>
<evidence type="ECO:0000313" key="2">
    <source>
        <dbReference type="Proteomes" id="UP000199559"/>
    </source>
</evidence>
<sequence length="158" mass="17812">MLLILVLLALKTILLISLSYYNYILLKQLIQSMKSNIKLILLVLVCLTQLSCQNDNNTTSTTSNNSIIGEWLRSDYLVDTSTEYKLFFYEDNANGLITEKLTTQAGVISSANPFTWTLNEAELIITEQNGTETITSVQFLGNGNLILENFSTLEFIRQ</sequence>
<organism evidence="1 2">
    <name type="scientific">Olleya namhaensis</name>
    <dbReference type="NCBI Taxonomy" id="1144750"/>
    <lineage>
        <taxon>Bacteria</taxon>
        <taxon>Pseudomonadati</taxon>
        <taxon>Bacteroidota</taxon>
        <taxon>Flavobacteriia</taxon>
        <taxon>Flavobacteriales</taxon>
        <taxon>Flavobacteriaceae</taxon>
    </lineage>
</organism>
<dbReference type="AlphaFoldDB" id="A0A1I3MJM8"/>
<gene>
    <name evidence="1" type="ORF">SAMN05443431_103198</name>
</gene>
<dbReference type="Proteomes" id="UP000199559">
    <property type="component" value="Unassembled WGS sequence"/>
</dbReference>
<evidence type="ECO:0008006" key="3">
    <source>
        <dbReference type="Google" id="ProtNLM"/>
    </source>
</evidence>
<reference evidence="2" key="1">
    <citation type="submission" date="2016-10" db="EMBL/GenBank/DDBJ databases">
        <authorList>
            <person name="Varghese N."/>
            <person name="Submissions S."/>
        </authorList>
    </citation>
    <scope>NUCLEOTIDE SEQUENCE [LARGE SCALE GENOMIC DNA]</scope>
    <source>
        <strain evidence="2">DSM 28881</strain>
    </source>
</reference>
<accession>A0A1I3MJM8</accession>